<evidence type="ECO:0000256" key="2">
    <source>
        <dbReference type="SAM" id="Phobius"/>
    </source>
</evidence>
<evidence type="ECO:0000256" key="1">
    <source>
        <dbReference type="SAM" id="MobiDB-lite"/>
    </source>
</evidence>
<protein>
    <recommendedName>
        <fullName evidence="3">Ig-like domain-containing protein</fullName>
    </recommendedName>
</protein>
<dbReference type="InterPro" id="IPR003599">
    <property type="entry name" value="Ig_sub"/>
</dbReference>
<dbReference type="InterPro" id="IPR007110">
    <property type="entry name" value="Ig-like_dom"/>
</dbReference>
<keyword evidence="2" id="KW-0812">Transmembrane</keyword>
<feature type="transmembrane region" description="Helical" evidence="2">
    <location>
        <begin position="161"/>
        <end position="187"/>
    </location>
</feature>
<keyword evidence="2" id="KW-1133">Transmembrane helix</keyword>
<organism evidence="4 5">
    <name type="scientific">Stichopus japonicus</name>
    <name type="common">Sea cucumber</name>
    <dbReference type="NCBI Taxonomy" id="307972"/>
    <lineage>
        <taxon>Eukaryota</taxon>
        <taxon>Metazoa</taxon>
        <taxon>Echinodermata</taxon>
        <taxon>Eleutherozoa</taxon>
        <taxon>Echinozoa</taxon>
        <taxon>Holothuroidea</taxon>
        <taxon>Aspidochirotacea</taxon>
        <taxon>Aspidochirotida</taxon>
        <taxon>Stichopodidae</taxon>
        <taxon>Apostichopus</taxon>
    </lineage>
</organism>
<keyword evidence="5" id="KW-1185">Reference proteome</keyword>
<reference evidence="4 5" key="1">
    <citation type="journal article" date="2017" name="PLoS Biol.">
        <title>The sea cucumber genome provides insights into morphological evolution and visceral regeneration.</title>
        <authorList>
            <person name="Zhang X."/>
            <person name="Sun L."/>
            <person name="Yuan J."/>
            <person name="Sun Y."/>
            <person name="Gao Y."/>
            <person name="Zhang L."/>
            <person name="Li S."/>
            <person name="Dai H."/>
            <person name="Hamel J.F."/>
            <person name="Liu C."/>
            <person name="Yu Y."/>
            <person name="Liu S."/>
            <person name="Lin W."/>
            <person name="Guo K."/>
            <person name="Jin S."/>
            <person name="Xu P."/>
            <person name="Storey K.B."/>
            <person name="Huan P."/>
            <person name="Zhang T."/>
            <person name="Zhou Y."/>
            <person name="Zhang J."/>
            <person name="Lin C."/>
            <person name="Li X."/>
            <person name="Xing L."/>
            <person name="Huo D."/>
            <person name="Sun M."/>
            <person name="Wang L."/>
            <person name="Mercier A."/>
            <person name="Li F."/>
            <person name="Yang H."/>
            <person name="Xiang J."/>
        </authorList>
    </citation>
    <scope>NUCLEOTIDE SEQUENCE [LARGE SCALE GENOMIC DNA]</scope>
    <source>
        <strain evidence="4">Shaxun</strain>
        <tissue evidence="4">Muscle</tissue>
    </source>
</reference>
<dbReference type="Proteomes" id="UP000230750">
    <property type="component" value="Unassembled WGS sequence"/>
</dbReference>
<dbReference type="Gene3D" id="2.60.40.10">
    <property type="entry name" value="Immunoglobulins"/>
    <property type="match status" value="1"/>
</dbReference>
<dbReference type="SMART" id="SM00409">
    <property type="entry name" value="IG"/>
    <property type="match status" value="1"/>
</dbReference>
<evidence type="ECO:0000313" key="5">
    <source>
        <dbReference type="Proteomes" id="UP000230750"/>
    </source>
</evidence>
<dbReference type="InterPro" id="IPR036179">
    <property type="entry name" value="Ig-like_dom_sf"/>
</dbReference>
<keyword evidence="2" id="KW-0472">Membrane</keyword>
<dbReference type="OrthoDB" id="6159398at2759"/>
<dbReference type="EMBL" id="MRZV01000445">
    <property type="protein sequence ID" value="PIK49835.1"/>
    <property type="molecule type" value="Genomic_DNA"/>
</dbReference>
<evidence type="ECO:0000313" key="4">
    <source>
        <dbReference type="EMBL" id="PIK49835.1"/>
    </source>
</evidence>
<feature type="region of interest" description="Disordered" evidence="1">
    <location>
        <begin position="195"/>
        <end position="247"/>
    </location>
</feature>
<accession>A0A2G8KPE2</accession>
<dbReference type="InterPro" id="IPR013783">
    <property type="entry name" value="Ig-like_fold"/>
</dbReference>
<name>A0A2G8KPE2_STIJA</name>
<dbReference type="SUPFAM" id="SSF48726">
    <property type="entry name" value="Immunoglobulin"/>
    <property type="match status" value="1"/>
</dbReference>
<comment type="caution">
    <text evidence="4">The sequence shown here is derived from an EMBL/GenBank/DDBJ whole genome shotgun (WGS) entry which is preliminary data.</text>
</comment>
<dbReference type="Pfam" id="PF13927">
    <property type="entry name" value="Ig_3"/>
    <property type="match status" value="1"/>
</dbReference>
<dbReference type="AlphaFoldDB" id="A0A2G8KPE2"/>
<sequence length="262" mass="28868">MEPICEVPEFVNGRSLLSLSENELVCEPRLNQNINLNERVNAGDTLQLTCPVIGADPPIANVDWQIPSGSPAQGEETSSIHVRTCLNCSLVINNIQKVLEGAYQCTVSNGQSLTIVQTVMVDEVMTSVTEGCKTLICTDQCCKTTSLNESRDPILAPKRPLLIVVIFLSVILVIVVVCLVVVCYKLYKTKENDIPLPQKGKNETSQNAPGLPRYDVSVENKAFDDDKQEDGYMKPKSSKTNETKETEDIYELDEINGAVYVN</sequence>
<dbReference type="PROSITE" id="PS50835">
    <property type="entry name" value="IG_LIKE"/>
    <property type="match status" value="1"/>
</dbReference>
<proteinExistence type="predicted"/>
<gene>
    <name evidence="4" type="ORF">BSL78_13278</name>
</gene>
<feature type="compositionally biased region" description="Basic and acidic residues" evidence="1">
    <location>
        <begin position="216"/>
        <end position="247"/>
    </location>
</feature>
<evidence type="ECO:0000259" key="3">
    <source>
        <dbReference type="PROSITE" id="PS50835"/>
    </source>
</evidence>
<feature type="domain" description="Ig-like" evidence="3">
    <location>
        <begin position="28"/>
        <end position="116"/>
    </location>
</feature>